<proteinExistence type="inferred from homology"/>
<dbReference type="GO" id="GO:0016787">
    <property type="term" value="F:hydrolase activity"/>
    <property type="evidence" value="ECO:0007669"/>
    <property type="project" value="UniProtKB-KW"/>
</dbReference>
<dbReference type="KEGG" id="htq:FRZ44_04870"/>
<dbReference type="PANTHER" id="PTHR16222:SF24">
    <property type="entry name" value="ADP-RIBOSYLHYDROLASE ARH3"/>
    <property type="match status" value="1"/>
</dbReference>
<keyword evidence="3" id="KW-0479">Metal-binding</keyword>
<dbReference type="Gene3D" id="1.10.4080.10">
    <property type="entry name" value="ADP-ribosylation/Crystallin J1"/>
    <property type="match status" value="1"/>
</dbReference>
<dbReference type="GO" id="GO:0046872">
    <property type="term" value="F:metal ion binding"/>
    <property type="evidence" value="ECO:0007669"/>
    <property type="project" value="UniProtKB-KW"/>
</dbReference>
<evidence type="ECO:0000256" key="3">
    <source>
        <dbReference type="PIRSR" id="PIRSR605502-1"/>
    </source>
</evidence>
<feature type="binding site" evidence="3">
    <location>
        <position position="90"/>
    </location>
    <ligand>
        <name>Mg(2+)</name>
        <dbReference type="ChEBI" id="CHEBI:18420"/>
        <label>1</label>
    </ligand>
</feature>
<evidence type="ECO:0000313" key="5">
    <source>
        <dbReference type="Proteomes" id="UP000326202"/>
    </source>
</evidence>
<protein>
    <recommendedName>
        <fullName evidence="6">ADP-ribosylglycohydrolase</fullName>
    </recommendedName>
</protein>
<dbReference type="SUPFAM" id="SSF101478">
    <property type="entry name" value="ADP-ribosylglycohydrolase"/>
    <property type="match status" value="1"/>
</dbReference>
<evidence type="ECO:0000256" key="1">
    <source>
        <dbReference type="ARBA" id="ARBA00010702"/>
    </source>
</evidence>
<evidence type="ECO:0008006" key="6">
    <source>
        <dbReference type="Google" id="ProtNLM"/>
    </source>
</evidence>
<dbReference type="InterPro" id="IPR005502">
    <property type="entry name" value="Ribosyl_crysJ1"/>
</dbReference>
<keyword evidence="5" id="KW-1185">Reference proteome</keyword>
<accession>A0A5J6MDY5</accession>
<keyword evidence="3" id="KW-0460">Magnesium</keyword>
<dbReference type="InterPro" id="IPR036705">
    <property type="entry name" value="Ribosyl_crysJ1_sf"/>
</dbReference>
<dbReference type="InterPro" id="IPR050792">
    <property type="entry name" value="ADP-ribosylglycohydrolase"/>
</dbReference>
<organism evidence="4 5">
    <name type="scientific">Hypericibacter terrae</name>
    <dbReference type="NCBI Taxonomy" id="2602015"/>
    <lineage>
        <taxon>Bacteria</taxon>
        <taxon>Pseudomonadati</taxon>
        <taxon>Pseudomonadota</taxon>
        <taxon>Alphaproteobacteria</taxon>
        <taxon>Rhodospirillales</taxon>
        <taxon>Dongiaceae</taxon>
        <taxon>Hypericibacter</taxon>
    </lineage>
</organism>
<comment type="cofactor">
    <cofactor evidence="3">
        <name>Mg(2+)</name>
        <dbReference type="ChEBI" id="CHEBI:18420"/>
    </cofactor>
    <text evidence="3">Binds 2 magnesium ions per subunit.</text>
</comment>
<keyword evidence="2" id="KW-0378">Hydrolase</keyword>
<comment type="similarity">
    <text evidence="1">Belongs to the ADP-ribosylglycohydrolase family.</text>
</comment>
<gene>
    <name evidence="4" type="ORF">FRZ44_04870</name>
</gene>
<dbReference type="Pfam" id="PF03747">
    <property type="entry name" value="ADP_ribosyl_GH"/>
    <property type="match status" value="1"/>
</dbReference>
<name>A0A5J6MDY5_9PROT</name>
<dbReference type="EMBL" id="CP042906">
    <property type="protein sequence ID" value="QEX15207.1"/>
    <property type="molecule type" value="Genomic_DNA"/>
</dbReference>
<dbReference type="Proteomes" id="UP000326202">
    <property type="component" value="Chromosome"/>
</dbReference>
<evidence type="ECO:0000256" key="2">
    <source>
        <dbReference type="ARBA" id="ARBA00022801"/>
    </source>
</evidence>
<feature type="binding site" evidence="3">
    <location>
        <position position="89"/>
    </location>
    <ligand>
        <name>Mg(2+)</name>
        <dbReference type="ChEBI" id="CHEBI:18420"/>
        <label>1</label>
    </ligand>
</feature>
<dbReference type="AlphaFoldDB" id="A0A5J6MDY5"/>
<dbReference type="PANTHER" id="PTHR16222">
    <property type="entry name" value="ADP-RIBOSYLGLYCOHYDROLASE"/>
    <property type="match status" value="1"/>
</dbReference>
<sequence length="135" mass="14344">MDACGYFSTLLIEAIRGAGKKDALRRRSLGPSSEISAIATGSWERKERDQIGSSGYVVHTLEAALWAVAQAEDFKSAVLLAANLGDDADTVAAVTGQLAGAIWGVASIPKPWRDRLAWSEHIEGLAASLFERGMA</sequence>
<evidence type="ECO:0000313" key="4">
    <source>
        <dbReference type="EMBL" id="QEX15207.1"/>
    </source>
</evidence>
<reference evidence="4 5" key="1">
    <citation type="submission" date="2019-08" db="EMBL/GenBank/DDBJ databases">
        <title>Hyperibacter terrae gen. nov., sp. nov. and Hyperibacter viscosus sp. nov., two new members in the family Rhodospirillaceae isolated from the rhizosphere of Hypericum perforatum.</title>
        <authorList>
            <person name="Noviana Z."/>
        </authorList>
    </citation>
    <scope>NUCLEOTIDE SEQUENCE [LARGE SCALE GENOMIC DNA]</scope>
    <source>
        <strain evidence="4 5">R5913</strain>
    </source>
</reference>
<feature type="binding site" evidence="3">
    <location>
        <position position="87"/>
    </location>
    <ligand>
        <name>Mg(2+)</name>
        <dbReference type="ChEBI" id="CHEBI:18420"/>
        <label>1</label>
    </ligand>
</feature>